<reference evidence="4" key="1">
    <citation type="submission" date="2020-11" db="EMBL/GenBank/DDBJ databases">
        <authorList>
            <person name="Whiteford S."/>
        </authorList>
    </citation>
    <scope>NUCLEOTIDE SEQUENCE</scope>
</reference>
<gene>
    <name evidence="4" type="ORF">PLXY2_LOCUS3414</name>
</gene>
<dbReference type="AlphaFoldDB" id="A0A8S4DPL7"/>
<evidence type="ECO:0000313" key="4">
    <source>
        <dbReference type="EMBL" id="CAG9105660.1"/>
    </source>
</evidence>
<dbReference type="InterPro" id="IPR004244">
    <property type="entry name" value="Transposase_22"/>
</dbReference>
<evidence type="ECO:0000313" key="5">
    <source>
        <dbReference type="Proteomes" id="UP000653454"/>
    </source>
</evidence>
<sequence>MSNPLNSTFNPTKNTDADNVPVPVNPVGTPMATDEAPLLEKESPPNYVTFRNQFVRFGDDSLQNDMASFQASMNDLLEKWFAKQDEKMTAMLSEFREVNRAVTFLSEKYDEINKKTEEALSNITSLNKKIEYLEQKLNTIVTLESKIDIMEQQARQCNLEIGNLPEKRSENLVAIVQEVGVALKQNIAPNDIISVHRVPHANPKSPHPKNIIVKFNTRSLRDNILAAARISRGITSEKLNIPGDPRKVYINEHLTLKNKQLFREAREAASKNNFRFVWVRHGGVLVRETEVSPVLAIRSHSDIAKIKPRNITT</sequence>
<dbReference type="Proteomes" id="UP000653454">
    <property type="component" value="Unassembled WGS sequence"/>
</dbReference>
<organism evidence="4 5">
    <name type="scientific">Plutella xylostella</name>
    <name type="common">Diamondback moth</name>
    <name type="synonym">Plutella maculipennis</name>
    <dbReference type="NCBI Taxonomy" id="51655"/>
    <lineage>
        <taxon>Eukaryota</taxon>
        <taxon>Metazoa</taxon>
        <taxon>Ecdysozoa</taxon>
        <taxon>Arthropoda</taxon>
        <taxon>Hexapoda</taxon>
        <taxon>Insecta</taxon>
        <taxon>Pterygota</taxon>
        <taxon>Neoptera</taxon>
        <taxon>Endopterygota</taxon>
        <taxon>Lepidoptera</taxon>
        <taxon>Glossata</taxon>
        <taxon>Ditrysia</taxon>
        <taxon>Yponomeutoidea</taxon>
        <taxon>Plutellidae</taxon>
        <taxon>Plutella</taxon>
    </lineage>
</organism>
<proteinExistence type="predicted"/>
<comment type="caution">
    <text evidence="4">The sequence shown here is derived from an EMBL/GenBank/DDBJ whole genome shotgun (WGS) entry which is preliminary data.</text>
</comment>
<evidence type="ECO:0000259" key="3">
    <source>
        <dbReference type="Pfam" id="PF25298"/>
    </source>
</evidence>
<dbReference type="Gene3D" id="3.30.70.1820">
    <property type="entry name" value="L1 transposable element, RRM domain"/>
    <property type="match status" value="1"/>
</dbReference>
<name>A0A8S4DPL7_PLUXY</name>
<keyword evidence="1" id="KW-0175">Coiled coil</keyword>
<evidence type="ECO:0000256" key="2">
    <source>
        <dbReference type="SAM" id="MobiDB-lite"/>
    </source>
</evidence>
<protein>
    <submittedName>
        <fullName evidence="4">(diamondback moth) hypothetical protein</fullName>
    </submittedName>
</protein>
<dbReference type="InterPro" id="IPR057251">
    <property type="entry name" value="FP_C"/>
</dbReference>
<dbReference type="EMBL" id="CAJHNJ030000009">
    <property type="protein sequence ID" value="CAG9105660.1"/>
    <property type="molecule type" value="Genomic_DNA"/>
</dbReference>
<evidence type="ECO:0000256" key="1">
    <source>
        <dbReference type="SAM" id="Coils"/>
    </source>
</evidence>
<feature type="domain" description="FP protein C-terminal" evidence="3">
    <location>
        <begin position="255"/>
        <end position="307"/>
    </location>
</feature>
<dbReference type="PANTHER" id="PTHR11505">
    <property type="entry name" value="L1 TRANSPOSABLE ELEMENT-RELATED"/>
    <property type="match status" value="1"/>
</dbReference>
<accession>A0A8S4DPL7</accession>
<keyword evidence="5" id="KW-1185">Reference proteome</keyword>
<feature type="region of interest" description="Disordered" evidence="2">
    <location>
        <begin position="1"/>
        <end position="31"/>
    </location>
</feature>
<feature type="coiled-coil region" evidence="1">
    <location>
        <begin position="109"/>
        <end position="160"/>
    </location>
</feature>
<feature type="compositionally biased region" description="Polar residues" evidence="2">
    <location>
        <begin position="1"/>
        <end position="14"/>
    </location>
</feature>
<dbReference type="Pfam" id="PF25298">
    <property type="entry name" value="Baculo_FP_2nd"/>
    <property type="match status" value="1"/>
</dbReference>